<gene>
    <name evidence="1" type="ORF">GCM10010387_20230</name>
</gene>
<sequence>MAALSVDPVQAEAKRETAAVAASAAADFLVRMDMAVSPCGGVERTGRKCLSCLRKKALGEGGGGDGG</sequence>
<evidence type="ECO:0000313" key="1">
    <source>
        <dbReference type="EMBL" id="GGZ26873.1"/>
    </source>
</evidence>
<reference evidence="1" key="2">
    <citation type="submission" date="2020-09" db="EMBL/GenBank/DDBJ databases">
        <authorList>
            <person name="Sun Q."/>
            <person name="Ohkuma M."/>
        </authorList>
    </citation>
    <scope>NUCLEOTIDE SEQUENCE</scope>
    <source>
        <strain evidence="1">JCM 4988</strain>
    </source>
</reference>
<proteinExistence type="predicted"/>
<organism evidence="1 2">
    <name type="scientific">Streptomyces inusitatus</name>
    <dbReference type="NCBI Taxonomy" id="68221"/>
    <lineage>
        <taxon>Bacteria</taxon>
        <taxon>Bacillati</taxon>
        <taxon>Actinomycetota</taxon>
        <taxon>Actinomycetes</taxon>
        <taxon>Kitasatosporales</taxon>
        <taxon>Streptomycetaceae</taxon>
        <taxon>Streptomyces</taxon>
    </lineage>
</organism>
<protein>
    <submittedName>
        <fullName evidence="1">Uncharacterized protein</fullName>
    </submittedName>
</protein>
<dbReference type="Proteomes" id="UP000630936">
    <property type="component" value="Unassembled WGS sequence"/>
</dbReference>
<accession>A0A918UPR5</accession>
<dbReference type="AlphaFoldDB" id="A0A918UPR5"/>
<evidence type="ECO:0000313" key="2">
    <source>
        <dbReference type="Proteomes" id="UP000630936"/>
    </source>
</evidence>
<keyword evidence="2" id="KW-1185">Reference proteome</keyword>
<comment type="caution">
    <text evidence="1">The sequence shown here is derived from an EMBL/GenBank/DDBJ whole genome shotgun (WGS) entry which is preliminary data.</text>
</comment>
<reference evidence="1" key="1">
    <citation type="journal article" date="2014" name="Int. J. Syst. Evol. Microbiol.">
        <title>Complete genome sequence of Corynebacterium casei LMG S-19264T (=DSM 44701T), isolated from a smear-ripened cheese.</title>
        <authorList>
            <consortium name="US DOE Joint Genome Institute (JGI-PGF)"/>
            <person name="Walter F."/>
            <person name="Albersmeier A."/>
            <person name="Kalinowski J."/>
            <person name="Ruckert C."/>
        </authorList>
    </citation>
    <scope>NUCLEOTIDE SEQUENCE</scope>
    <source>
        <strain evidence="1">JCM 4988</strain>
    </source>
</reference>
<name>A0A918UPR5_9ACTN</name>
<dbReference type="EMBL" id="BMWG01000004">
    <property type="protein sequence ID" value="GGZ26873.1"/>
    <property type="molecule type" value="Genomic_DNA"/>
</dbReference>